<dbReference type="EMBL" id="LNZH02000153">
    <property type="protein sequence ID" value="OCB89557.1"/>
    <property type="molecule type" value="Genomic_DNA"/>
</dbReference>
<evidence type="ECO:0000313" key="6">
    <source>
        <dbReference type="Proteomes" id="UP000757232"/>
    </source>
</evidence>
<dbReference type="SUPFAM" id="SSF48371">
    <property type="entry name" value="ARM repeat"/>
    <property type="match status" value="1"/>
</dbReference>
<feature type="compositionally biased region" description="Basic and acidic residues" evidence="2">
    <location>
        <begin position="1029"/>
        <end position="1046"/>
    </location>
</feature>
<evidence type="ECO:0008006" key="7">
    <source>
        <dbReference type="Google" id="ProtNLM"/>
    </source>
</evidence>
<feature type="domain" description="GBD/FH3" evidence="3">
    <location>
        <begin position="336"/>
        <end position="848"/>
    </location>
</feature>
<dbReference type="Gene3D" id="1.20.58.2220">
    <property type="entry name" value="Formin, FH2 domain"/>
    <property type="match status" value="1"/>
</dbReference>
<feature type="region of interest" description="Disordered" evidence="2">
    <location>
        <begin position="230"/>
        <end position="287"/>
    </location>
</feature>
<feature type="domain" description="FH2" evidence="4">
    <location>
        <begin position="1193"/>
        <end position="1594"/>
    </location>
</feature>
<dbReference type="InterPro" id="IPR016024">
    <property type="entry name" value="ARM-type_fold"/>
</dbReference>
<dbReference type="InterPro" id="IPR042201">
    <property type="entry name" value="FH2_Formin_sf"/>
</dbReference>
<dbReference type="PANTHER" id="PTHR45725">
    <property type="entry name" value="FORMIN HOMOLOGY 2 FAMILY MEMBER"/>
    <property type="match status" value="1"/>
</dbReference>
<dbReference type="SMART" id="SM01139">
    <property type="entry name" value="Drf_FH3"/>
    <property type="match status" value="1"/>
</dbReference>
<dbReference type="InterPro" id="IPR011989">
    <property type="entry name" value="ARM-like"/>
</dbReference>
<dbReference type="SMART" id="SM00498">
    <property type="entry name" value="FH2"/>
    <property type="match status" value="1"/>
</dbReference>
<dbReference type="Gene3D" id="1.25.10.10">
    <property type="entry name" value="Leucine-rich Repeat Variant"/>
    <property type="match status" value="1"/>
</dbReference>
<dbReference type="SMART" id="SM01140">
    <property type="entry name" value="Drf_GBD"/>
    <property type="match status" value="1"/>
</dbReference>
<dbReference type="Pfam" id="PF02181">
    <property type="entry name" value="FH2"/>
    <property type="match status" value="1"/>
</dbReference>
<dbReference type="GO" id="GO:0031267">
    <property type="term" value="F:small GTPase binding"/>
    <property type="evidence" value="ECO:0007669"/>
    <property type="project" value="InterPro"/>
</dbReference>
<dbReference type="Pfam" id="PF06367">
    <property type="entry name" value="Drf_FH3"/>
    <property type="match status" value="1"/>
</dbReference>
<name>A0A9Q5I1I9_SANBA</name>
<evidence type="ECO:0000256" key="2">
    <source>
        <dbReference type="SAM" id="MobiDB-lite"/>
    </source>
</evidence>
<feature type="region of interest" description="Disordered" evidence="2">
    <location>
        <begin position="1621"/>
        <end position="1668"/>
    </location>
</feature>
<dbReference type="PANTHER" id="PTHR45725:SF1">
    <property type="entry name" value="DISHEVELLED ASSOCIATED ACTIVATOR OF MORPHOGENESIS, ISOFORM D"/>
    <property type="match status" value="1"/>
</dbReference>
<dbReference type="Pfam" id="PF06371">
    <property type="entry name" value="Drf_GBD"/>
    <property type="match status" value="1"/>
</dbReference>
<feature type="compositionally biased region" description="Basic and acidic residues" evidence="2">
    <location>
        <begin position="1659"/>
        <end position="1668"/>
    </location>
</feature>
<dbReference type="GO" id="GO:0030036">
    <property type="term" value="P:actin cytoskeleton organization"/>
    <property type="evidence" value="ECO:0007669"/>
    <property type="project" value="InterPro"/>
</dbReference>
<dbReference type="InterPro" id="IPR015425">
    <property type="entry name" value="FH2_Formin"/>
</dbReference>
<feature type="compositionally biased region" description="Low complexity" evidence="2">
    <location>
        <begin position="256"/>
        <end position="275"/>
    </location>
</feature>
<keyword evidence="6" id="KW-1185">Reference proteome</keyword>
<dbReference type="InterPro" id="IPR014768">
    <property type="entry name" value="GBD/FH3_dom"/>
</dbReference>
<dbReference type="PROSITE" id="PS51232">
    <property type="entry name" value="GBD_FH3"/>
    <property type="match status" value="1"/>
</dbReference>
<reference evidence="5" key="1">
    <citation type="submission" date="2016-06" db="EMBL/GenBank/DDBJ databases">
        <title>Draft Genome sequence of the fungus Inonotus baumii.</title>
        <authorList>
            <person name="Zhu H."/>
            <person name="Lin W."/>
        </authorList>
    </citation>
    <scope>NUCLEOTIDE SEQUENCE</scope>
    <source>
        <strain evidence="5">821</strain>
    </source>
</reference>
<protein>
    <recommendedName>
        <fullName evidence="7">FH2 domain-containing protein</fullName>
    </recommendedName>
</protein>
<evidence type="ECO:0000259" key="3">
    <source>
        <dbReference type="PROSITE" id="PS51232"/>
    </source>
</evidence>
<dbReference type="InterPro" id="IPR051425">
    <property type="entry name" value="Formin_Homology"/>
</dbReference>
<feature type="compositionally biased region" description="Pro residues" evidence="2">
    <location>
        <begin position="1137"/>
        <end position="1182"/>
    </location>
</feature>
<dbReference type="SUPFAM" id="SSF101447">
    <property type="entry name" value="Formin homology 2 domain (FH2 domain)"/>
    <property type="match status" value="1"/>
</dbReference>
<gene>
    <name evidence="5" type="ORF">A7U60_g3249</name>
</gene>
<feature type="region of interest" description="Disordered" evidence="2">
    <location>
        <begin position="1025"/>
        <end position="1046"/>
    </location>
</feature>
<dbReference type="InterPro" id="IPR010473">
    <property type="entry name" value="GTPase-bd"/>
</dbReference>
<feature type="compositionally biased region" description="Pro residues" evidence="2">
    <location>
        <begin position="1096"/>
        <end position="1105"/>
    </location>
</feature>
<feature type="coiled-coil region" evidence="1">
    <location>
        <begin position="887"/>
        <end position="964"/>
    </location>
</feature>
<evidence type="ECO:0000313" key="5">
    <source>
        <dbReference type="EMBL" id="OCB89557.1"/>
    </source>
</evidence>
<evidence type="ECO:0000259" key="4">
    <source>
        <dbReference type="PROSITE" id="PS51444"/>
    </source>
</evidence>
<dbReference type="InterPro" id="IPR010472">
    <property type="entry name" value="FH3_dom"/>
</dbReference>
<dbReference type="PROSITE" id="PS51444">
    <property type="entry name" value="FH2"/>
    <property type="match status" value="1"/>
</dbReference>
<proteinExistence type="predicted"/>
<accession>A0A9Q5I1I9</accession>
<dbReference type="GO" id="GO:0003779">
    <property type="term" value="F:actin binding"/>
    <property type="evidence" value="ECO:0007669"/>
    <property type="project" value="InterPro"/>
</dbReference>
<feature type="compositionally biased region" description="Basic and acidic residues" evidence="2">
    <location>
        <begin position="1082"/>
        <end position="1094"/>
    </location>
</feature>
<dbReference type="Proteomes" id="UP000757232">
    <property type="component" value="Unassembled WGS sequence"/>
</dbReference>
<feature type="region of interest" description="Disordered" evidence="2">
    <location>
        <begin position="434"/>
        <end position="455"/>
    </location>
</feature>
<organism evidence="5 6">
    <name type="scientific">Sanghuangporus baumii</name>
    <name type="common">Phellinus baumii</name>
    <dbReference type="NCBI Taxonomy" id="108892"/>
    <lineage>
        <taxon>Eukaryota</taxon>
        <taxon>Fungi</taxon>
        <taxon>Dikarya</taxon>
        <taxon>Basidiomycota</taxon>
        <taxon>Agaricomycotina</taxon>
        <taxon>Agaricomycetes</taxon>
        <taxon>Hymenochaetales</taxon>
        <taxon>Hymenochaetaceae</taxon>
        <taxon>Sanghuangporus</taxon>
    </lineage>
</organism>
<comment type="caution">
    <text evidence="5">The sequence shown here is derived from an EMBL/GenBank/DDBJ whole genome shotgun (WGS) entry which is preliminary data.</text>
</comment>
<feature type="compositionally biased region" description="Low complexity" evidence="2">
    <location>
        <begin position="1124"/>
        <end position="1136"/>
    </location>
</feature>
<feature type="region of interest" description="Disordered" evidence="2">
    <location>
        <begin position="299"/>
        <end position="320"/>
    </location>
</feature>
<sequence length="1699" mass="186579">MATENPLIVPVISPSGTVYFASVSQDAAAQDVIDSLIRSQDIKKEILGDLTDEEWDLQTVRKEEAGRVWEEDELEGLGSGILPTDAPIAPTLASTSKPSAPERHFSAFPLTSHLHSPVIRLVSRHPQLRVKLSFLRVPEIHDGFEWTVYLSRNMTVQDVVKAVCESLGLLKALPVPGGGVIEYAIEVFSPGLDDADATRLSSDIELSTILEGSKQYRFCVPDEWYRRPNSRVPSISPSEATLRRLSDMEAEEAEGEGTAKQKPAAPSSPTSSTAKPRSDSPDSAGTFSSKRFSSLFDGWLGPTSVPSPSQEEAEENRRLIVSEPLAVEKRIPSTSDSESELSCDEEDFERMIDDLGLKGEKREAMRNMPTDRKRYLLRQNRQLRSMAGGKTAPQTSLQSATIGLARAAPIVPSIVPNLTGDGIMKRFSISSWGGNPSAGEPSSGTPSSPRANGSLSSYEKTIAKDAGSNDAAPLQPQTTGGLWGSWWTSSGTDSWMTSLSKSRTPGAKDTSSTVYYAEGLRSRRANDIKLVKHLISLRVHLSTAKVSWVDQFLGESKGMDALAGLLASLVGKGGKGRKLSDTEESVLYEVVKCLRVLLNTEPGFNQVLASPTLITHVTYTVHTESIKLKTLTCELLAAICILSVTHGHRLVLAAFSDYRIAYEEAFRFEELIESLRISSEDEDSDACEGSGKKDEEGAWEARTAAMTLVNAITTCPESLEERIQLREEFSRRGLNEIIVTLRYIRPPESIITQIDVYTEEKFEDEEDLRERTRSLFKDPEGSSELEVTCALLNDLSLRQEILRPALLEALRQLGVLLSREVTLKLKADYLAVINKFLEQCNVYDELGVDWTVILGQFLSEIATTIGQPLKINGTAGTSEPEPDRKEDMELRQKIQELEKDKGILESELESVRTEIETLKSLPGLNASKGGKEARPSIQGLVQRLVLKEKQVVQLRAEVDRLKSNQPSDVRETEDRMKQERDRVKWNALSEEIVGLKKKNEEVESLLQRKDKEVLYLKRAMESVYSRLHSSSDKREAQPRQTQVRDIDAEKIAASAVEALSAKDDEIGALRAEVQRLEEELKAKPKFVTESEFKKGVPPPPPPPVSPASRDADRPRTLSPPPTPKSTKSSPISAMSPALPPPPLSSSSPAPPPPPPPLGLAPPPPPPPPPAPGMPPPPPPPPGMGTGMGRNPPVPSVALPGKRLKPFFWTKVTNQSTGRTVWDDVSTSVPSIDLDMKELVDTFALDAAPAKVSWSPLNSPRKNSVLTLLDTNRANNILIMLSRMKPSLSEIKSALLAIDDSVLSVEDLKAIARHLPTSEEIKRIDEFGDVKQLAKADQYLKEIGNVPRVSERINCMLYRRKLELDIEETRPELDIVRHATKELKSSTRFKQVLKAVLTIGNALNGSSFRGNARGFQLEALLKMKETKTVKASPECPTLLHYVARMLLKNDAELVNFLDDLPHLEAAARVSLQTVAAAVGTLVSGLSQVQSEIKVQRQSKTVHPDDRFVQVMEPFVVQVTSSIQALENMNRIVEAELKSLMTYYGEMVDSPEGPKPEDFFSLIVSFSSSLRKAALEVHEAMAKAEPRASTANGWKAAVSSVTAQQACIPSFVLSAIAHISQTSQEKKTPSALSPIPSREAGKAPSSAFLIPPPPAIPSEASDTRHWSVGRGELDETIKSMRRGVRRERSVRPLSKIFLDGS</sequence>
<evidence type="ECO:0000256" key="1">
    <source>
        <dbReference type="SAM" id="Coils"/>
    </source>
</evidence>
<feature type="region of interest" description="Disordered" evidence="2">
    <location>
        <begin position="1082"/>
        <end position="1199"/>
    </location>
</feature>
<dbReference type="OrthoDB" id="1668162at2759"/>
<keyword evidence="1" id="KW-0175">Coiled coil</keyword>